<feature type="compositionally biased region" description="Gly residues" evidence="1">
    <location>
        <begin position="11"/>
        <end position="22"/>
    </location>
</feature>
<reference evidence="2 3" key="1">
    <citation type="submission" date="2018-11" db="EMBL/GenBank/DDBJ databases">
        <title>Complete genome sequencing of the Actinobacteria Serinibacter sp. K3-2.</title>
        <authorList>
            <person name="Rakitin A.L."/>
            <person name="Beletsky A.V."/>
            <person name="Mardanov A.V."/>
            <person name="Ravin N.V."/>
            <person name="Gromova A.S."/>
            <person name="Filippova S.N."/>
            <person name="Gal'Chenko V.F."/>
        </authorList>
    </citation>
    <scope>NUCLEOTIDE SEQUENCE [LARGE SCALE GENOMIC DNA]</scope>
    <source>
        <strain evidence="2 3">K3-2</strain>
    </source>
</reference>
<comment type="caution">
    <text evidence="2">The sequence shown here is derived from an EMBL/GenBank/DDBJ whole genome shotgun (WGS) entry which is preliminary data.</text>
</comment>
<keyword evidence="3" id="KW-1185">Reference proteome</keyword>
<proteinExistence type="predicted"/>
<feature type="compositionally biased region" description="Basic and acidic residues" evidence="1">
    <location>
        <begin position="1"/>
        <end position="10"/>
    </location>
</feature>
<protein>
    <submittedName>
        <fullName evidence="2">Uncharacterized protein</fullName>
    </submittedName>
</protein>
<sequence length="41" mass="4143">MDHPPRRRGEGSGGAGGGGGWHGQLSVVGRSPPPVHPTTRS</sequence>
<feature type="region of interest" description="Disordered" evidence="1">
    <location>
        <begin position="1"/>
        <end position="41"/>
    </location>
</feature>
<name>A0A4Z1DXZ6_9MICO</name>
<feature type="compositionally biased region" description="Pro residues" evidence="1">
    <location>
        <begin position="31"/>
        <end position="41"/>
    </location>
</feature>
<evidence type="ECO:0000256" key="1">
    <source>
        <dbReference type="SAM" id="MobiDB-lite"/>
    </source>
</evidence>
<gene>
    <name evidence="2" type="ORF">SERN_2009</name>
</gene>
<organism evidence="2 3">
    <name type="scientific">Serinibacter arcticus</name>
    <dbReference type="NCBI Taxonomy" id="1655435"/>
    <lineage>
        <taxon>Bacteria</taxon>
        <taxon>Bacillati</taxon>
        <taxon>Actinomycetota</taxon>
        <taxon>Actinomycetes</taxon>
        <taxon>Micrococcales</taxon>
        <taxon>Beutenbergiaceae</taxon>
        <taxon>Serinibacter</taxon>
    </lineage>
</organism>
<dbReference type="Proteomes" id="UP000297318">
    <property type="component" value="Unassembled WGS sequence"/>
</dbReference>
<evidence type="ECO:0000313" key="3">
    <source>
        <dbReference type="Proteomes" id="UP000297318"/>
    </source>
</evidence>
<accession>A0A4Z1DXZ6</accession>
<evidence type="ECO:0000313" key="2">
    <source>
        <dbReference type="EMBL" id="TGO04416.1"/>
    </source>
</evidence>
<dbReference type="AlphaFoldDB" id="A0A4Z1DXZ6"/>
<dbReference type="EMBL" id="RHPJ01000003">
    <property type="protein sequence ID" value="TGO04416.1"/>
    <property type="molecule type" value="Genomic_DNA"/>
</dbReference>